<reference evidence="2" key="2">
    <citation type="submission" date="2015-06" db="UniProtKB">
        <authorList>
            <consortium name="EnsemblMetazoa"/>
        </authorList>
    </citation>
    <scope>IDENTIFICATION</scope>
</reference>
<reference evidence="3" key="1">
    <citation type="submission" date="2011-08" db="EMBL/GenBank/DDBJ databases">
        <authorList>
            <person name="Rombauts S."/>
        </authorList>
    </citation>
    <scope>NUCLEOTIDE SEQUENCE</scope>
    <source>
        <strain evidence="3">London</strain>
    </source>
</reference>
<dbReference type="Proteomes" id="UP000015104">
    <property type="component" value="Unassembled WGS sequence"/>
</dbReference>
<sequence length="60" mass="6997">MDYNATFNAQSNDSNYSNGQTEHTQRQTISFQCYPFTWLNTGVAVDDDKMMEDYGEDIMR</sequence>
<evidence type="ECO:0000256" key="1">
    <source>
        <dbReference type="SAM" id="MobiDB-lite"/>
    </source>
</evidence>
<evidence type="ECO:0000313" key="2">
    <source>
        <dbReference type="EnsemblMetazoa" id="tetur01g01150.1"/>
    </source>
</evidence>
<dbReference type="EnsemblMetazoa" id="tetur01g01150.1">
    <property type="protein sequence ID" value="tetur01g01150.1"/>
    <property type="gene ID" value="tetur01g01150"/>
</dbReference>
<evidence type="ECO:0000313" key="3">
    <source>
        <dbReference type="Proteomes" id="UP000015104"/>
    </source>
</evidence>
<accession>T1JPX4</accession>
<protein>
    <submittedName>
        <fullName evidence="2">Uncharacterized protein</fullName>
    </submittedName>
</protein>
<keyword evidence="3" id="KW-1185">Reference proteome</keyword>
<dbReference type="EMBL" id="CAEY01000434">
    <property type="status" value="NOT_ANNOTATED_CDS"/>
    <property type="molecule type" value="Genomic_DNA"/>
</dbReference>
<proteinExistence type="predicted"/>
<organism evidence="2 3">
    <name type="scientific">Tetranychus urticae</name>
    <name type="common">Two-spotted spider mite</name>
    <dbReference type="NCBI Taxonomy" id="32264"/>
    <lineage>
        <taxon>Eukaryota</taxon>
        <taxon>Metazoa</taxon>
        <taxon>Ecdysozoa</taxon>
        <taxon>Arthropoda</taxon>
        <taxon>Chelicerata</taxon>
        <taxon>Arachnida</taxon>
        <taxon>Acari</taxon>
        <taxon>Acariformes</taxon>
        <taxon>Trombidiformes</taxon>
        <taxon>Prostigmata</taxon>
        <taxon>Eleutherengona</taxon>
        <taxon>Raphignathae</taxon>
        <taxon>Tetranychoidea</taxon>
        <taxon>Tetranychidae</taxon>
        <taxon>Tetranychus</taxon>
    </lineage>
</organism>
<feature type="region of interest" description="Disordered" evidence="1">
    <location>
        <begin position="1"/>
        <end position="23"/>
    </location>
</feature>
<dbReference type="HOGENOM" id="CLU_2944641_0_0_1"/>
<dbReference type="AlphaFoldDB" id="T1JPX4"/>
<name>T1JPX4_TETUR</name>